<proteinExistence type="predicted"/>
<reference evidence="12" key="2">
    <citation type="submission" date="2025-09" db="UniProtKB">
        <authorList>
            <consortium name="Ensembl"/>
        </authorList>
    </citation>
    <scope>IDENTIFICATION</scope>
</reference>
<keyword evidence="6" id="KW-1015">Disulfide bond</keyword>
<dbReference type="Ensembl" id="ENSOKIT00005027497.1">
    <property type="protein sequence ID" value="ENSOKIP00005025993.1"/>
    <property type="gene ID" value="ENSOKIG00005011244.1"/>
</dbReference>
<gene>
    <name evidence="12" type="primary">LOC116355006</name>
</gene>
<feature type="region of interest" description="Disordered" evidence="8">
    <location>
        <begin position="326"/>
        <end position="351"/>
    </location>
</feature>
<evidence type="ECO:0000256" key="5">
    <source>
        <dbReference type="ARBA" id="ARBA00023136"/>
    </source>
</evidence>
<dbReference type="Pfam" id="PF07686">
    <property type="entry name" value="V-set"/>
    <property type="match status" value="2"/>
</dbReference>
<dbReference type="PANTHER" id="PTHR19433">
    <property type="entry name" value="T-CELL RECEPTOR ALPHA CHAIN V REGION-RELATED"/>
    <property type="match status" value="1"/>
</dbReference>
<keyword evidence="2" id="KW-1003">Cell membrane</keyword>
<dbReference type="InterPro" id="IPR013106">
    <property type="entry name" value="Ig_V-set"/>
</dbReference>
<dbReference type="InterPro" id="IPR013783">
    <property type="entry name" value="Ig-like_fold"/>
</dbReference>
<dbReference type="GO" id="GO:0009617">
    <property type="term" value="P:response to bacterium"/>
    <property type="evidence" value="ECO:0007669"/>
    <property type="project" value="TreeGrafter"/>
</dbReference>
<feature type="chain" id="PRO_5034499407" evidence="10">
    <location>
        <begin position="20"/>
        <end position="351"/>
    </location>
</feature>
<dbReference type="GO" id="GO:0002376">
    <property type="term" value="P:immune system process"/>
    <property type="evidence" value="ECO:0007669"/>
    <property type="project" value="UniProtKB-KW"/>
</dbReference>
<accession>A0A8C7FCC6</accession>
<evidence type="ECO:0000259" key="11">
    <source>
        <dbReference type="PROSITE" id="PS50835"/>
    </source>
</evidence>
<dbReference type="GO" id="GO:0005886">
    <property type="term" value="C:plasma membrane"/>
    <property type="evidence" value="ECO:0007669"/>
    <property type="project" value="UniProtKB-SubCell"/>
</dbReference>
<keyword evidence="7" id="KW-0325">Glycoprotein</keyword>
<evidence type="ECO:0000256" key="7">
    <source>
        <dbReference type="ARBA" id="ARBA00023180"/>
    </source>
</evidence>
<feature type="domain" description="Ig-like" evidence="11">
    <location>
        <begin position="141"/>
        <end position="234"/>
    </location>
</feature>
<evidence type="ECO:0000256" key="3">
    <source>
        <dbReference type="ARBA" id="ARBA00022729"/>
    </source>
</evidence>
<comment type="subcellular location">
    <subcellularLocation>
        <location evidence="1">Cell membrane</location>
    </subcellularLocation>
</comment>
<dbReference type="Gene3D" id="2.60.40.10">
    <property type="entry name" value="Immunoglobulins"/>
    <property type="match status" value="2"/>
</dbReference>
<evidence type="ECO:0000256" key="6">
    <source>
        <dbReference type="ARBA" id="ARBA00023157"/>
    </source>
</evidence>
<dbReference type="InterPro" id="IPR007110">
    <property type="entry name" value="Ig-like_dom"/>
</dbReference>
<evidence type="ECO:0000256" key="4">
    <source>
        <dbReference type="ARBA" id="ARBA00022859"/>
    </source>
</evidence>
<dbReference type="AlphaFoldDB" id="A0A8C7FCC6"/>
<keyword evidence="9" id="KW-1133">Transmembrane helix</keyword>
<dbReference type="GeneTree" id="ENSGT01030000234530"/>
<evidence type="ECO:0000256" key="1">
    <source>
        <dbReference type="ARBA" id="ARBA00004236"/>
    </source>
</evidence>
<dbReference type="SUPFAM" id="SSF48726">
    <property type="entry name" value="Immunoglobulin"/>
    <property type="match status" value="2"/>
</dbReference>
<keyword evidence="9" id="KW-0812">Transmembrane</keyword>
<feature type="signal peptide" evidence="10">
    <location>
        <begin position="1"/>
        <end position="19"/>
    </location>
</feature>
<evidence type="ECO:0000256" key="8">
    <source>
        <dbReference type="SAM" id="MobiDB-lite"/>
    </source>
</evidence>
<keyword evidence="3 10" id="KW-0732">Signal</keyword>
<feature type="domain" description="Ig-like" evidence="11">
    <location>
        <begin position="34"/>
        <end position="123"/>
    </location>
</feature>
<dbReference type="InterPro" id="IPR036179">
    <property type="entry name" value="Ig-like_dom_sf"/>
</dbReference>
<evidence type="ECO:0000256" key="9">
    <source>
        <dbReference type="SAM" id="Phobius"/>
    </source>
</evidence>
<feature type="transmembrane region" description="Helical" evidence="9">
    <location>
        <begin position="257"/>
        <end position="277"/>
    </location>
</feature>
<evidence type="ECO:0000313" key="13">
    <source>
        <dbReference type="Proteomes" id="UP000694557"/>
    </source>
</evidence>
<protein>
    <submittedName>
        <fullName evidence="12">Uncharacterized LOC109910182</fullName>
    </submittedName>
</protein>
<keyword evidence="5 9" id="KW-0472">Membrane</keyword>
<dbReference type="InterPro" id="IPR052051">
    <property type="entry name" value="TCR_complex_component"/>
</dbReference>
<keyword evidence="4" id="KW-0391">Immunity</keyword>
<reference evidence="12" key="1">
    <citation type="submission" date="2025-08" db="UniProtKB">
        <authorList>
            <consortium name="Ensembl"/>
        </authorList>
    </citation>
    <scope>IDENTIFICATION</scope>
</reference>
<organism evidence="12 13">
    <name type="scientific">Oncorhynchus kisutch</name>
    <name type="common">Coho salmon</name>
    <name type="synonym">Salmo kisutch</name>
    <dbReference type="NCBI Taxonomy" id="8019"/>
    <lineage>
        <taxon>Eukaryota</taxon>
        <taxon>Metazoa</taxon>
        <taxon>Chordata</taxon>
        <taxon>Craniata</taxon>
        <taxon>Vertebrata</taxon>
        <taxon>Euteleostomi</taxon>
        <taxon>Actinopterygii</taxon>
        <taxon>Neopterygii</taxon>
        <taxon>Teleostei</taxon>
        <taxon>Protacanthopterygii</taxon>
        <taxon>Salmoniformes</taxon>
        <taxon>Salmonidae</taxon>
        <taxon>Salmoninae</taxon>
        <taxon>Oncorhynchus</taxon>
    </lineage>
</organism>
<dbReference type="InterPro" id="IPR003599">
    <property type="entry name" value="Ig_sub"/>
</dbReference>
<evidence type="ECO:0000313" key="12">
    <source>
        <dbReference type="Ensembl" id="ENSOKIP00005025993.1"/>
    </source>
</evidence>
<dbReference type="SMART" id="SM00406">
    <property type="entry name" value="IGv"/>
    <property type="match status" value="2"/>
</dbReference>
<keyword evidence="13" id="KW-1185">Reference proteome</keyword>
<dbReference type="PROSITE" id="PS50835">
    <property type="entry name" value="IG_LIKE"/>
    <property type="match status" value="2"/>
</dbReference>
<sequence length="351" mass="39315">MIKIGVIVVLLNLMYVTKCNDVQYQTQVREVHPGDPVTLYCVFSKEDLNMFWYKQMVGQKPQTIVTMTKYDMPVWHKDFNHSRVNVEKADADGMYRLAITNTDPTDEAVYYCAVRTAYEVNFINGTLLLLKGKNHQRSHYHTVVQRPVSDPVHPGHSVTLLCTVLSETCTGERSVYWFRARSGQSHPGVIYTSANKSDECKKSPETPSPTQSCVYSLSKNNLSLSDAGTYYCAVATCGEILFGNGTILNIKKATDPVIIALGVTSAVCVIGIIILICTRHTRPVCEHCKVGASQHIGHDNSTRESSSKDQDADTLNYAALHFSERKTKRGRTKRETPQESVYSDVRCSDWD</sequence>
<dbReference type="CDD" id="cd00099">
    <property type="entry name" value="IgV"/>
    <property type="match status" value="1"/>
</dbReference>
<name>A0A8C7FCC6_ONCKI</name>
<dbReference type="SMART" id="SM00409">
    <property type="entry name" value="IG"/>
    <property type="match status" value="2"/>
</dbReference>
<dbReference type="PANTHER" id="PTHR19433:SF127">
    <property type="entry name" value="NITR9"/>
    <property type="match status" value="1"/>
</dbReference>
<evidence type="ECO:0000256" key="2">
    <source>
        <dbReference type="ARBA" id="ARBA00022475"/>
    </source>
</evidence>
<dbReference type="Proteomes" id="UP000694557">
    <property type="component" value="Unassembled WGS sequence"/>
</dbReference>
<evidence type="ECO:0000256" key="10">
    <source>
        <dbReference type="SAM" id="SignalP"/>
    </source>
</evidence>